<dbReference type="NCBIfam" id="NF001911">
    <property type="entry name" value="PRK00685.1"/>
    <property type="match status" value="1"/>
</dbReference>
<dbReference type="PANTHER" id="PTHR43546:SF3">
    <property type="entry name" value="UPF0173 METAL-DEPENDENT HYDROLASE MJ1163"/>
    <property type="match status" value="1"/>
</dbReference>
<dbReference type="GeneID" id="8827248"/>
<keyword evidence="1 2" id="KW-0378">Hydrolase</keyword>
<dbReference type="InterPro" id="IPR050114">
    <property type="entry name" value="UPF0173_UPF0282_UlaG_hydrolase"/>
</dbReference>
<dbReference type="PANTHER" id="PTHR43546">
    <property type="entry name" value="UPF0173 METAL-DEPENDENT HYDROLASE MJ1163-RELATED"/>
    <property type="match status" value="1"/>
</dbReference>
<dbReference type="SMART" id="SM00849">
    <property type="entry name" value="Lactamase_B"/>
    <property type="match status" value="1"/>
</dbReference>
<evidence type="ECO:0000313" key="4">
    <source>
        <dbReference type="EMBL" id="ADD08117.1"/>
    </source>
</evidence>
<dbReference type="GO" id="GO:0016787">
    <property type="term" value="F:hydrolase activity"/>
    <property type="evidence" value="ECO:0007669"/>
    <property type="project" value="UniProtKB-UniRule"/>
</dbReference>
<proteinExistence type="inferred from homology"/>
<dbReference type="InterPro" id="IPR036866">
    <property type="entry name" value="RibonucZ/Hydroxyglut_hydro"/>
</dbReference>
<evidence type="ECO:0000256" key="1">
    <source>
        <dbReference type="ARBA" id="ARBA00022801"/>
    </source>
</evidence>
<dbReference type="InterPro" id="IPR022877">
    <property type="entry name" value="UPF0173"/>
</dbReference>
<dbReference type="EMBL" id="CP001941">
    <property type="protein sequence ID" value="ADD08117.1"/>
    <property type="molecule type" value="Genomic_DNA"/>
</dbReference>
<dbReference type="Gene3D" id="3.60.15.10">
    <property type="entry name" value="Ribonuclease Z/Hydroxyacylglutathione hydrolase-like"/>
    <property type="match status" value="1"/>
</dbReference>
<dbReference type="HOGENOM" id="CLU_070010_4_0_2"/>
<reference evidence="4" key="1">
    <citation type="submission" date="2010-02" db="EMBL/GenBank/DDBJ databases">
        <title>Complete sequence of Aciduliprofundum boonei T469.</title>
        <authorList>
            <consortium name="US DOE Joint Genome Institute"/>
            <person name="Lucas S."/>
            <person name="Copeland A."/>
            <person name="Lapidus A."/>
            <person name="Cheng J.-F."/>
            <person name="Bruce D."/>
            <person name="Goodwin L."/>
            <person name="Pitluck S."/>
            <person name="Saunders E."/>
            <person name="Detter J.C."/>
            <person name="Han C."/>
            <person name="Tapia R."/>
            <person name="Land M."/>
            <person name="Hauser L."/>
            <person name="Kyrpides N."/>
            <person name="Mikhailova N."/>
            <person name="Flores G."/>
            <person name="Reysenbach A.-L."/>
            <person name="Woyke T."/>
        </authorList>
    </citation>
    <scope>NUCLEOTIDE SEQUENCE</scope>
    <source>
        <strain evidence="4">T469</strain>
    </source>
</reference>
<gene>
    <name evidence="4" type="ordered locus">Aboo_0306</name>
</gene>
<dbReference type="eggNOG" id="arCOG00497">
    <property type="taxonomic scope" value="Archaea"/>
</dbReference>
<dbReference type="InterPro" id="IPR001279">
    <property type="entry name" value="Metallo-B-lactamas"/>
</dbReference>
<dbReference type="STRING" id="439481.Aboo_0306"/>
<dbReference type="Proteomes" id="UP000001400">
    <property type="component" value="Chromosome"/>
</dbReference>
<dbReference type="Pfam" id="PF13483">
    <property type="entry name" value="Lactamase_B_3"/>
    <property type="match status" value="1"/>
</dbReference>
<feature type="domain" description="Metallo-beta-lactamase" evidence="3">
    <location>
        <begin position="7"/>
        <end position="191"/>
    </location>
</feature>
<evidence type="ECO:0000313" key="5">
    <source>
        <dbReference type="Proteomes" id="UP000001400"/>
    </source>
</evidence>
<comment type="similarity">
    <text evidence="2">Belongs to the UPF0173 family.</text>
</comment>
<organism evidence="4 5">
    <name type="scientific">Aciduliprofundum boonei (strain DSM 19572 / T469)</name>
    <dbReference type="NCBI Taxonomy" id="439481"/>
    <lineage>
        <taxon>Archaea</taxon>
        <taxon>Methanobacteriati</taxon>
        <taxon>Thermoplasmatota</taxon>
        <taxon>DHVE2 group</taxon>
        <taxon>Candidatus Aciduliprofundum</taxon>
    </lineage>
</organism>
<dbReference type="OrthoDB" id="28313at2157"/>
<sequence length="227" mass="24822">MKITWLGHSAFLIEENGKKVLVDPFITGNDAAPVKPDDIDCDIIAVTHGHGDHLGDAIFISKRKNVPIVAIYELGQYISSKGADAIGMNFSGTYEQDGIRLTMVPALHSAGITESNFSYDGGLPAGFIIEINGKKVYHAGDTGLFGDMKIIGDIYKPDVALLPIGGLFTMDTKLAVIAAKWIKPKYVIPMHYNTWPPIQADPEEMREELENEGMKLIILKPGESFSF</sequence>
<dbReference type="SUPFAM" id="SSF56281">
    <property type="entry name" value="Metallo-hydrolase/oxidoreductase"/>
    <property type="match status" value="1"/>
</dbReference>
<evidence type="ECO:0000259" key="3">
    <source>
        <dbReference type="SMART" id="SM00849"/>
    </source>
</evidence>
<dbReference type="KEGG" id="abi:Aboo_0306"/>
<dbReference type="AlphaFoldDB" id="B5IDP5"/>
<accession>B5IDP5</accession>
<name>B5IDP5_ACIB4</name>
<dbReference type="HAMAP" id="MF_00457">
    <property type="entry name" value="UPF0173"/>
    <property type="match status" value="1"/>
</dbReference>
<evidence type="ECO:0000256" key="2">
    <source>
        <dbReference type="HAMAP-Rule" id="MF_00457"/>
    </source>
</evidence>
<dbReference type="RefSeq" id="WP_008084376.1">
    <property type="nucleotide sequence ID" value="NC_013926.1"/>
</dbReference>
<protein>
    <recommendedName>
        <fullName evidence="2">UPF0173 metal-dependent hydrolase Aboo_0306</fullName>
    </recommendedName>
</protein>
<keyword evidence="5" id="KW-1185">Reference proteome</keyword>